<accession>A0ABS3M2T2</accession>
<keyword evidence="1" id="KW-0812">Transmembrane</keyword>
<dbReference type="Proteomes" id="UP000664265">
    <property type="component" value="Unassembled WGS sequence"/>
</dbReference>
<keyword evidence="1" id="KW-1133">Transmembrane helix</keyword>
<feature type="transmembrane region" description="Helical" evidence="1">
    <location>
        <begin position="61"/>
        <end position="83"/>
    </location>
</feature>
<name>A0ABS3M2T2_9BACT</name>
<gene>
    <name evidence="2" type="ORF">JHU38_01435</name>
</gene>
<evidence type="ECO:0000256" key="1">
    <source>
        <dbReference type="SAM" id="Phobius"/>
    </source>
</evidence>
<comment type="caution">
    <text evidence="2">The sequence shown here is derived from an EMBL/GenBank/DDBJ whole genome shotgun (WGS) entry which is preliminary data.</text>
</comment>
<evidence type="ECO:0000313" key="2">
    <source>
        <dbReference type="EMBL" id="MBO1362457.1"/>
    </source>
</evidence>
<evidence type="ECO:0000313" key="3">
    <source>
        <dbReference type="Proteomes" id="UP000664265"/>
    </source>
</evidence>
<keyword evidence="3" id="KW-1185">Reference proteome</keyword>
<organism evidence="2 3">
    <name type="scientific">Prevotella illustrans</name>
    <dbReference type="NCBI Taxonomy" id="2800387"/>
    <lineage>
        <taxon>Bacteria</taxon>
        <taxon>Pseudomonadati</taxon>
        <taxon>Bacteroidota</taxon>
        <taxon>Bacteroidia</taxon>
        <taxon>Bacteroidales</taxon>
        <taxon>Prevotellaceae</taxon>
        <taxon>Prevotella</taxon>
    </lineage>
</organism>
<keyword evidence="1" id="KW-0472">Membrane</keyword>
<sequence>MVFIRYALLAWRQPWYDLFDLFRFVGFIHLSAHQLVCPQAYSFSRLRREISQIFPNLPNLIIIYYLFDLFRFVGFLSAGHSFSRLRRDELMSRQVNKSYKYFQILQFLSLYIGLQVIGGVASAVGA</sequence>
<reference evidence="2 3" key="1">
    <citation type="submission" date="2021-01" db="EMBL/GenBank/DDBJ databases">
        <title>Prevotella A2931 sp. nov.</title>
        <authorList>
            <person name="Buhl M."/>
            <person name="Oberhettinger P."/>
        </authorList>
    </citation>
    <scope>NUCLEOTIDE SEQUENCE [LARGE SCALE GENOMIC DNA]</scope>
    <source>
        <strain evidence="2 3">A2931</strain>
    </source>
</reference>
<protein>
    <submittedName>
        <fullName evidence="2">Uncharacterized protein</fullName>
    </submittedName>
</protein>
<proteinExistence type="predicted"/>
<feature type="transmembrane region" description="Helical" evidence="1">
    <location>
        <begin position="104"/>
        <end position="124"/>
    </location>
</feature>
<dbReference type="RefSeq" id="WP_158267309.1">
    <property type="nucleotide sequence ID" value="NZ_JAERMS010000002.1"/>
</dbReference>
<dbReference type="EMBL" id="JAERMS010000002">
    <property type="protein sequence ID" value="MBO1362457.1"/>
    <property type="molecule type" value="Genomic_DNA"/>
</dbReference>